<keyword evidence="2 7" id="KW-0813">Transport</keyword>
<dbReference type="Gene3D" id="2.60.40.1120">
    <property type="entry name" value="Carboxypeptidase-like, regulatory domain"/>
    <property type="match status" value="1"/>
</dbReference>
<evidence type="ECO:0000256" key="1">
    <source>
        <dbReference type="ARBA" id="ARBA00004571"/>
    </source>
</evidence>
<keyword evidence="3 7" id="KW-1134">Transmembrane beta strand</keyword>
<gene>
    <name evidence="9" type="ORF">SAMN04488101_12527</name>
</gene>
<dbReference type="InterPro" id="IPR023997">
    <property type="entry name" value="TonB-dep_OMP_SusC/RagA_CS"/>
</dbReference>
<dbReference type="NCBIfam" id="TIGR04057">
    <property type="entry name" value="SusC_RagA_signa"/>
    <property type="match status" value="1"/>
</dbReference>
<keyword evidence="4 7" id="KW-0812">Transmembrane</keyword>
<dbReference type="InterPro" id="IPR039426">
    <property type="entry name" value="TonB-dep_rcpt-like"/>
</dbReference>
<dbReference type="EMBL" id="FWYB01000025">
    <property type="protein sequence ID" value="SMD18157.1"/>
    <property type="molecule type" value="Genomic_DNA"/>
</dbReference>
<name>A0A1W2F878_9SPHI</name>
<dbReference type="SUPFAM" id="SSF49464">
    <property type="entry name" value="Carboxypeptidase regulatory domain-like"/>
    <property type="match status" value="1"/>
</dbReference>
<accession>A0A1W2F878</accession>
<sequence length="1052" mass="115152">MKEKLTNAIVRAVVKKSIVAALIMPFALSSYGKGSVDKIRDLNADLNNNGSTLFNAAKIIKGIVTDNQNQPLPGVSVVLKGTSIAAMSNTKGEFQISIPDNQNNAVLVFTYIGFATKEVAVGSQQVINVKLAEAVNAMDEVVVIGYGSIKKSSLTASVSKVTNDNLDQVPSGRPETALVGKMAGVNISQTRSTPGAAPVIKIRGTGSIRATNEPLIVIDGFPGGSLDQINMNDVESFEVLKDASSAAIYGSRASGGVIIVTTKKGKTGAPKLKLNAYYGIAKPMLHDDWITGEEYYNYVVKYQNRELVWDGGDPSTGLWNDPARLAKYQVNPIIKEGKQTIWQDEVTQNAPSQSYNLAVSGGNESVKYYISGTYNGEEGVIKTSNYQFYGFRANVDVKVNKTIDMGLVLNPSFNKRRLTTTMVNLAKYPSFVEPQNPDGTYPRARDYWGANVTGQANPNGILNGTQNLETVTNNTGEAFVGLNIIEGLRLRSSLGANLVNQTSDVFAATYTGNASSGSAFDIRRINVLNENTLTYNRTFNKVHDFTGLLGASYQKTNYRRANLVANANSFNNDILYTLDNAIINPTGSYTTKSAWGLVSYFSRVNYAYKSKYLFSASMRADGSSRFGPDNKWGYFPSASLGWRVTEEGFMKNIPAVSNLKLRGSYGVTGNFNIGDFEYLGKITSVPYSPGNVLTKGQAQTTLENLKLKWERTKGYDVGLDLGLFDNRINITVDYYDKRTTDMLYDDPVSALTGFPRRVANIGSVNNKGIELELRTVNFKGAFNWETSFNVAHNKNSVVDLGSLSELINTDTFGMGWILREGESLFSYYGYRAIGVIKDAQDLANSIVLPGSKIGNPKYEDVNKDGKISPLDRVILGNYQPKVTLGMTNNFSYKNFDLSVSMQSALGAKMYTFENQYFQGNVLGAMRRSLVETQWWSPQEPGDGRMPAAALSQLNFQGQSDIYLENASFFAIRNLNLGYNLPAELARKLRLSSIRVYSSINNLLVVTDKGFHGYNPEGYTQGDISGSLSMPGYNQNGSEPLNRVYTLGLNVGF</sequence>
<dbReference type="InterPro" id="IPR036942">
    <property type="entry name" value="Beta-barrel_TonB_sf"/>
</dbReference>
<keyword evidence="5 7" id="KW-0472">Membrane</keyword>
<dbReference type="SUPFAM" id="SSF56935">
    <property type="entry name" value="Porins"/>
    <property type="match status" value="1"/>
</dbReference>
<dbReference type="InterPro" id="IPR008969">
    <property type="entry name" value="CarboxyPept-like_regulatory"/>
</dbReference>
<dbReference type="Pfam" id="PF13715">
    <property type="entry name" value="CarbopepD_reg_2"/>
    <property type="match status" value="1"/>
</dbReference>
<dbReference type="InterPro" id="IPR012910">
    <property type="entry name" value="Plug_dom"/>
</dbReference>
<dbReference type="Pfam" id="PF07715">
    <property type="entry name" value="Plug"/>
    <property type="match status" value="1"/>
</dbReference>
<evidence type="ECO:0000259" key="8">
    <source>
        <dbReference type="Pfam" id="PF07715"/>
    </source>
</evidence>
<evidence type="ECO:0000256" key="3">
    <source>
        <dbReference type="ARBA" id="ARBA00022452"/>
    </source>
</evidence>
<comment type="similarity">
    <text evidence="7">Belongs to the TonB-dependent receptor family.</text>
</comment>
<proteinExistence type="inferred from homology"/>
<evidence type="ECO:0000256" key="4">
    <source>
        <dbReference type="ARBA" id="ARBA00022692"/>
    </source>
</evidence>
<evidence type="ECO:0000256" key="7">
    <source>
        <dbReference type="PROSITE-ProRule" id="PRU01360"/>
    </source>
</evidence>
<evidence type="ECO:0000256" key="5">
    <source>
        <dbReference type="ARBA" id="ARBA00023136"/>
    </source>
</evidence>
<keyword evidence="10" id="KW-1185">Reference proteome</keyword>
<evidence type="ECO:0000313" key="10">
    <source>
        <dbReference type="Proteomes" id="UP000192678"/>
    </source>
</evidence>
<evidence type="ECO:0000313" key="9">
    <source>
        <dbReference type="EMBL" id="SMD18157.1"/>
    </source>
</evidence>
<dbReference type="OrthoDB" id="9768177at2"/>
<dbReference type="STRING" id="475255.SAMN04488101_12527"/>
<protein>
    <submittedName>
        <fullName evidence="9">TonB-linked outer membrane protein, SusC/RagA family</fullName>
    </submittedName>
</protein>
<organism evidence="9 10">
    <name type="scientific">Pedobacter nyackensis</name>
    <dbReference type="NCBI Taxonomy" id="475255"/>
    <lineage>
        <taxon>Bacteria</taxon>
        <taxon>Pseudomonadati</taxon>
        <taxon>Bacteroidota</taxon>
        <taxon>Sphingobacteriia</taxon>
        <taxon>Sphingobacteriales</taxon>
        <taxon>Sphingobacteriaceae</taxon>
        <taxon>Pedobacter</taxon>
    </lineage>
</organism>
<dbReference type="GO" id="GO:0009279">
    <property type="term" value="C:cell outer membrane"/>
    <property type="evidence" value="ECO:0007669"/>
    <property type="project" value="UniProtKB-SubCell"/>
</dbReference>
<dbReference type="RefSeq" id="WP_144009611.1">
    <property type="nucleotide sequence ID" value="NZ_FWYB01000025.1"/>
</dbReference>
<evidence type="ECO:0000256" key="6">
    <source>
        <dbReference type="ARBA" id="ARBA00023237"/>
    </source>
</evidence>
<dbReference type="InterPro" id="IPR023996">
    <property type="entry name" value="TonB-dep_OMP_SusC/RagA"/>
</dbReference>
<dbReference type="Proteomes" id="UP000192678">
    <property type="component" value="Unassembled WGS sequence"/>
</dbReference>
<evidence type="ECO:0000256" key="2">
    <source>
        <dbReference type="ARBA" id="ARBA00022448"/>
    </source>
</evidence>
<dbReference type="AlphaFoldDB" id="A0A1W2F878"/>
<dbReference type="Gene3D" id="2.170.130.10">
    <property type="entry name" value="TonB-dependent receptor, plug domain"/>
    <property type="match status" value="1"/>
</dbReference>
<dbReference type="InterPro" id="IPR037066">
    <property type="entry name" value="Plug_dom_sf"/>
</dbReference>
<keyword evidence="6 7" id="KW-0998">Cell outer membrane</keyword>
<dbReference type="PROSITE" id="PS52016">
    <property type="entry name" value="TONB_DEPENDENT_REC_3"/>
    <property type="match status" value="1"/>
</dbReference>
<dbReference type="NCBIfam" id="TIGR04056">
    <property type="entry name" value="OMP_RagA_SusC"/>
    <property type="match status" value="1"/>
</dbReference>
<feature type="domain" description="TonB-dependent receptor plug" evidence="8">
    <location>
        <begin position="151"/>
        <end position="257"/>
    </location>
</feature>
<reference evidence="9 10" key="1">
    <citation type="submission" date="2017-04" db="EMBL/GenBank/DDBJ databases">
        <authorList>
            <person name="Afonso C.L."/>
            <person name="Miller P.J."/>
            <person name="Scott M.A."/>
            <person name="Spackman E."/>
            <person name="Goraichik I."/>
            <person name="Dimitrov K.M."/>
            <person name="Suarez D.L."/>
            <person name="Swayne D.E."/>
        </authorList>
    </citation>
    <scope>NUCLEOTIDE SEQUENCE [LARGE SCALE GENOMIC DNA]</scope>
    <source>
        <strain evidence="9 10">DSM 19625</strain>
    </source>
</reference>
<dbReference type="Gene3D" id="2.40.170.20">
    <property type="entry name" value="TonB-dependent receptor, beta-barrel domain"/>
    <property type="match status" value="1"/>
</dbReference>
<comment type="subcellular location">
    <subcellularLocation>
        <location evidence="1 7">Cell outer membrane</location>
        <topology evidence="1 7">Multi-pass membrane protein</topology>
    </subcellularLocation>
</comment>